<dbReference type="Proteomes" id="UP000221168">
    <property type="component" value="Unassembled WGS sequence"/>
</dbReference>
<evidence type="ECO:0000313" key="2">
    <source>
        <dbReference type="Proteomes" id="UP000221168"/>
    </source>
</evidence>
<dbReference type="InterPro" id="IPR009394">
    <property type="entry name" value="MmcB-like"/>
</dbReference>
<evidence type="ECO:0000313" key="1">
    <source>
        <dbReference type="EMBL" id="PHP68701.1"/>
    </source>
</evidence>
<dbReference type="PIRSF" id="PIRSF031796">
    <property type="entry name" value="UPC031796"/>
    <property type="match status" value="1"/>
</dbReference>
<accession>A0A2G1QT95</accession>
<dbReference type="EMBL" id="PDVP01000001">
    <property type="protein sequence ID" value="PHP68701.1"/>
    <property type="molecule type" value="Genomic_DNA"/>
</dbReference>
<keyword evidence="2" id="KW-1185">Reference proteome</keyword>
<gene>
    <name evidence="1" type="ORF">CSC94_01520</name>
</gene>
<dbReference type="Pfam" id="PF06319">
    <property type="entry name" value="MmcB-like"/>
    <property type="match status" value="1"/>
</dbReference>
<proteinExistence type="predicted"/>
<sequence length="164" mass="18401">MALVATSFSNPLSDGRQSARALLVRRGVQRLLNEMKAVMLAEVTLATGRRADLMVMTDKGDFWIVEIKSSVEDFRTDKKWPDYRDWCDRFYFATHPDVPADIFPDDAGFFLSDGYGAELMREAPEHRLAPARRKAMTARFARIGAQRLLAAEWAGITIDTGDAG</sequence>
<organism evidence="1 2">
    <name type="scientific">Zhengella mangrovi</name>
    <dbReference type="NCBI Taxonomy" id="1982044"/>
    <lineage>
        <taxon>Bacteria</taxon>
        <taxon>Pseudomonadati</taxon>
        <taxon>Pseudomonadota</taxon>
        <taxon>Alphaproteobacteria</taxon>
        <taxon>Hyphomicrobiales</taxon>
        <taxon>Notoacmeibacteraceae</taxon>
        <taxon>Zhengella</taxon>
    </lineage>
</organism>
<protein>
    <recommendedName>
        <fullName evidence="3">DNA repair protein MmcB-related protein</fullName>
    </recommendedName>
</protein>
<dbReference type="AlphaFoldDB" id="A0A2G1QT95"/>
<dbReference type="OrthoDB" id="5194526at2"/>
<name>A0A2G1QT95_9HYPH</name>
<dbReference type="RefSeq" id="WP_099303026.1">
    <property type="nucleotide sequence ID" value="NZ_PDVP01000001.1"/>
</dbReference>
<reference evidence="1 2" key="1">
    <citation type="submission" date="2017-10" db="EMBL/GenBank/DDBJ databases">
        <title>Sedimentibacterium mangrovi gen. nov., sp. nov., a novel member of family Phyllobacteriacea isolated from mangrove sediment.</title>
        <authorList>
            <person name="Liao H."/>
            <person name="Tian Y."/>
        </authorList>
    </citation>
    <scope>NUCLEOTIDE SEQUENCE [LARGE SCALE GENOMIC DNA]</scope>
    <source>
        <strain evidence="1 2">X9-2-2</strain>
    </source>
</reference>
<evidence type="ECO:0008006" key="3">
    <source>
        <dbReference type="Google" id="ProtNLM"/>
    </source>
</evidence>
<comment type="caution">
    <text evidence="1">The sequence shown here is derived from an EMBL/GenBank/DDBJ whole genome shotgun (WGS) entry which is preliminary data.</text>
</comment>